<dbReference type="RefSeq" id="WP_135280393.1">
    <property type="nucleotide sequence ID" value="NZ_SRIO01000001.1"/>
</dbReference>
<dbReference type="GO" id="GO:0005737">
    <property type="term" value="C:cytoplasm"/>
    <property type="evidence" value="ECO:0007669"/>
    <property type="project" value="InterPro"/>
</dbReference>
<dbReference type="GO" id="GO:0006749">
    <property type="term" value="P:glutathione metabolic process"/>
    <property type="evidence" value="ECO:0007669"/>
    <property type="project" value="TreeGrafter"/>
</dbReference>
<dbReference type="SFLD" id="SFLDS00019">
    <property type="entry name" value="Glutathione_Transferase_(cytos"/>
    <property type="match status" value="1"/>
</dbReference>
<dbReference type="EMBL" id="SRIO01000001">
    <property type="protein sequence ID" value="TFZ84034.1"/>
    <property type="molecule type" value="Genomic_DNA"/>
</dbReference>
<dbReference type="SUPFAM" id="SSF52833">
    <property type="entry name" value="Thioredoxin-like"/>
    <property type="match status" value="1"/>
</dbReference>
<comment type="similarity">
    <text evidence="1">Belongs to the GST superfamily. Zeta family.</text>
</comment>
<dbReference type="Proteomes" id="UP000297890">
    <property type="component" value="Unassembled WGS sequence"/>
</dbReference>
<gene>
    <name evidence="4" type="primary">maiA</name>
    <name evidence="4" type="ORF">E4680_00345</name>
</gene>
<dbReference type="PANTHER" id="PTHR42673:SF4">
    <property type="entry name" value="MALEYLACETOACETATE ISOMERASE"/>
    <property type="match status" value="1"/>
</dbReference>
<dbReference type="InterPro" id="IPR005955">
    <property type="entry name" value="GST_Zeta"/>
</dbReference>
<dbReference type="PANTHER" id="PTHR42673">
    <property type="entry name" value="MALEYLACETOACETATE ISOMERASE"/>
    <property type="match status" value="1"/>
</dbReference>
<evidence type="ECO:0000259" key="2">
    <source>
        <dbReference type="PROSITE" id="PS50404"/>
    </source>
</evidence>
<keyword evidence="5" id="KW-1185">Reference proteome</keyword>
<dbReference type="EC" id="5.2.1.2" evidence="4"/>
<proteinExistence type="inferred from homology"/>
<feature type="domain" description="GST C-terminal" evidence="3">
    <location>
        <begin position="85"/>
        <end position="214"/>
    </location>
</feature>
<dbReference type="Gene3D" id="1.20.1050.10">
    <property type="match status" value="1"/>
</dbReference>
<comment type="caution">
    <text evidence="4">The sequence shown here is derived from an EMBL/GenBank/DDBJ whole genome shotgun (WGS) entry which is preliminary data.</text>
</comment>
<organism evidence="4 5">
    <name type="scientific">Candidatus Macondimonas diazotrophica</name>
    <dbReference type="NCBI Taxonomy" id="2305248"/>
    <lineage>
        <taxon>Bacteria</taxon>
        <taxon>Pseudomonadati</taxon>
        <taxon>Pseudomonadota</taxon>
        <taxon>Gammaproteobacteria</taxon>
        <taxon>Chromatiales</taxon>
        <taxon>Ectothiorhodospiraceae</taxon>
        <taxon>Candidatus Macondimonas</taxon>
    </lineage>
</organism>
<dbReference type="PROSITE" id="PS50404">
    <property type="entry name" value="GST_NTER"/>
    <property type="match status" value="1"/>
</dbReference>
<dbReference type="InterPro" id="IPR036249">
    <property type="entry name" value="Thioredoxin-like_sf"/>
</dbReference>
<accession>A0A4Z0FCM5</accession>
<reference evidence="4 5" key="1">
    <citation type="journal article" date="2019" name="ISME J.">
        <title>Candidatus Macondimonas diazotrophica, a novel gammaproteobacterial genus dominating crude-oil-contaminated coastal sediments.</title>
        <authorList>
            <person name="Karthikeyan S."/>
            <person name="Konstantinidis K."/>
        </authorList>
    </citation>
    <scope>NUCLEOTIDE SEQUENCE [LARGE SCALE GENOMIC DNA]</scope>
    <source>
        <strain evidence="4 5">KTK01</strain>
    </source>
</reference>
<dbReference type="InterPro" id="IPR010987">
    <property type="entry name" value="Glutathione-S-Trfase_C-like"/>
</dbReference>
<dbReference type="InterPro" id="IPR036282">
    <property type="entry name" value="Glutathione-S-Trfase_C_sf"/>
</dbReference>
<dbReference type="SFLD" id="SFLDG00358">
    <property type="entry name" value="Main_(cytGST)"/>
    <property type="match status" value="1"/>
</dbReference>
<evidence type="ECO:0000259" key="3">
    <source>
        <dbReference type="PROSITE" id="PS50405"/>
    </source>
</evidence>
<feature type="domain" description="GST N-terminal" evidence="2">
    <location>
        <begin position="1"/>
        <end position="80"/>
    </location>
</feature>
<dbReference type="InterPro" id="IPR004045">
    <property type="entry name" value="Glutathione_S-Trfase_N"/>
</dbReference>
<dbReference type="CDD" id="cd03191">
    <property type="entry name" value="GST_C_Zeta"/>
    <property type="match status" value="1"/>
</dbReference>
<dbReference type="Pfam" id="PF13417">
    <property type="entry name" value="GST_N_3"/>
    <property type="match status" value="1"/>
</dbReference>
<dbReference type="GO" id="GO:0016034">
    <property type="term" value="F:maleylacetoacetate isomerase activity"/>
    <property type="evidence" value="ECO:0007669"/>
    <property type="project" value="UniProtKB-EC"/>
</dbReference>
<dbReference type="PROSITE" id="PS50405">
    <property type="entry name" value="GST_CTER"/>
    <property type="match status" value="1"/>
</dbReference>
<dbReference type="SUPFAM" id="SSF47616">
    <property type="entry name" value="GST C-terminal domain-like"/>
    <property type="match status" value="1"/>
</dbReference>
<dbReference type="InterPro" id="IPR034330">
    <property type="entry name" value="GST_Zeta_C"/>
</dbReference>
<dbReference type="OrthoDB" id="9803562at2"/>
<dbReference type="NCBIfam" id="TIGR01262">
    <property type="entry name" value="maiA"/>
    <property type="match status" value="1"/>
</dbReference>
<protein>
    <submittedName>
        <fullName evidence="4">Maleylacetoacetate isomerase</fullName>
        <ecNumber evidence="4">5.2.1.2</ecNumber>
    </submittedName>
</protein>
<dbReference type="GO" id="GO:0006559">
    <property type="term" value="P:L-phenylalanine catabolic process"/>
    <property type="evidence" value="ECO:0007669"/>
    <property type="project" value="TreeGrafter"/>
</dbReference>
<evidence type="ECO:0000256" key="1">
    <source>
        <dbReference type="ARBA" id="ARBA00010007"/>
    </source>
</evidence>
<evidence type="ECO:0000313" key="4">
    <source>
        <dbReference type="EMBL" id="TFZ84034.1"/>
    </source>
</evidence>
<dbReference type="AlphaFoldDB" id="A0A4Z0FCM5"/>
<name>A0A4Z0FCM5_9GAMM</name>
<keyword evidence="4" id="KW-0413">Isomerase</keyword>
<evidence type="ECO:0000313" key="5">
    <source>
        <dbReference type="Proteomes" id="UP000297890"/>
    </source>
</evidence>
<dbReference type="GO" id="GO:0004364">
    <property type="term" value="F:glutathione transferase activity"/>
    <property type="evidence" value="ECO:0007669"/>
    <property type="project" value="TreeGrafter"/>
</dbReference>
<dbReference type="Gene3D" id="3.40.30.10">
    <property type="entry name" value="Glutaredoxin"/>
    <property type="match status" value="1"/>
</dbReference>
<dbReference type="InterPro" id="IPR040079">
    <property type="entry name" value="Glutathione_S-Trfase"/>
</dbReference>
<sequence length="220" mass="24649">MELYTYHRSVAAHRVRIVLNIKGLSCEYRFVDIAGDKLQRYQFRALNPQGLAPVLVDEGHVITQSMAIMEYLEERWPTRAVLPKDIPGRARVRALAQLFISDIQPLHNLRVLRYLRKQHGQDDAQVAQWSAHWIAEGLAAVEHLLGSSTETGAYCHGDHPTLADACLVPEVHEAIEQGVDLSEFPLVRQVYATCMTLAAFQAAAPETQRDASGLPETSWV</sequence>